<proteinExistence type="predicted"/>
<protein>
    <recommendedName>
        <fullName evidence="1">UvrD-like helicase C-terminal domain-containing protein</fullName>
    </recommendedName>
</protein>
<name>A0ABQ0RNY1_GLUNI</name>
<dbReference type="SUPFAM" id="SSF52540">
    <property type="entry name" value="P-loop containing nucleoside triphosphate hydrolases"/>
    <property type="match status" value="1"/>
</dbReference>
<feature type="domain" description="UvrD-like helicase C-terminal" evidence="1">
    <location>
        <begin position="85"/>
        <end position="121"/>
    </location>
</feature>
<dbReference type="InterPro" id="IPR027785">
    <property type="entry name" value="UvrD-like_helicase_C"/>
</dbReference>
<evidence type="ECO:0000259" key="1">
    <source>
        <dbReference type="Pfam" id="PF13538"/>
    </source>
</evidence>
<dbReference type="Pfam" id="PF13538">
    <property type="entry name" value="UvrD_C_2"/>
    <property type="match status" value="1"/>
</dbReference>
<dbReference type="InterPro" id="IPR027417">
    <property type="entry name" value="P-loop_NTPase"/>
</dbReference>
<dbReference type="Gene3D" id="3.40.50.300">
    <property type="entry name" value="P-loop containing nucleotide triphosphate hydrolases"/>
    <property type="match status" value="1"/>
</dbReference>
<dbReference type="EMBL" id="BJNE01000014">
    <property type="protein sequence ID" value="GEC13499.1"/>
    <property type="molecule type" value="Genomic_DNA"/>
</dbReference>
<organism evidence="2 3">
    <name type="scientific">Glutamicibacter nicotianae</name>
    <name type="common">Arthrobacter nicotianae</name>
    <dbReference type="NCBI Taxonomy" id="37929"/>
    <lineage>
        <taxon>Bacteria</taxon>
        <taxon>Bacillati</taxon>
        <taxon>Actinomycetota</taxon>
        <taxon>Actinomycetes</taxon>
        <taxon>Micrococcales</taxon>
        <taxon>Micrococcaceae</taxon>
        <taxon>Glutamicibacter</taxon>
    </lineage>
</organism>
<evidence type="ECO:0000313" key="2">
    <source>
        <dbReference type="EMBL" id="GEC13499.1"/>
    </source>
</evidence>
<dbReference type="RefSeq" id="WP_141358573.1">
    <property type="nucleotide sequence ID" value="NZ_BAAAWM010000001.1"/>
</dbReference>
<gene>
    <name evidence="2" type="ORF">ANI01nite_27020</name>
</gene>
<accession>A0ABQ0RNY1</accession>
<comment type="caution">
    <text evidence="2">The sequence shown here is derived from an EMBL/GenBank/DDBJ whole genome shotgun (WGS) entry which is preliminary data.</text>
</comment>
<dbReference type="Proteomes" id="UP000316242">
    <property type="component" value="Unassembled WGS sequence"/>
</dbReference>
<evidence type="ECO:0000313" key="3">
    <source>
        <dbReference type="Proteomes" id="UP000316242"/>
    </source>
</evidence>
<keyword evidence="3" id="KW-1185">Reference proteome</keyword>
<sequence length="132" mass="14814">MVQAALDGLVTNTTYDQLQIATDEIRATPSLTLYRPESWDDTFRAIARSVEDGQRPSEALATVRDRARMGGRADRRRVASRTLLVKGLEFDHVIIANAQNFTDPRQLYVALSRAKKSVTVIGKNPLLHLQHE</sequence>
<reference evidence="2 3" key="1">
    <citation type="submission" date="2019-06" db="EMBL/GenBank/DDBJ databases">
        <title>Whole genome shotgun sequence of Glutamicibacter nicotianae NBRC 14234.</title>
        <authorList>
            <person name="Hosoyama A."/>
            <person name="Uohara A."/>
            <person name="Ohji S."/>
            <person name="Ichikawa N."/>
        </authorList>
    </citation>
    <scope>NUCLEOTIDE SEQUENCE [LARGE SCALE GENOMIC DNA]</scope>
    <source>
        <strain evidence="2 3">NBRC 14234</strain>
    </source>
</reference>